<dbReference type="InterPro" id="IPR029058">
    <property type="entry name" value="AB_hydrolase_fold"/>
</dbReference>
<dbReference type="Proteomes" id="UP001454036">
    <property type="component" value="Unassembled WGS sequence"/>
</dbReference>
<dbReference type="InterPro" id="IPR022742">
    <property type="entry name" value="Hydrolase_4"/>
</dbReference>
<organism evidence="2 3">
    <name type="scientific">Lithospermum erythrorhizon</name>
    <name type="common">Purple gromwell</name>
    <name type="synonym">Lithospermum officinale var. erythrorhizon</name>
    <dbReference type="NCBI Taxonomy" id="34254"/>
    <lineage>
        <taxon>Eukaryota</taxon>
        <taxon>Viridiplantae</taxon>
        <taxon>Streptophyta</taxon>
        <taxon>Embryophyta</taxon>
        <taxon>Tracheophyta</taxon>
        <taxon>Spermatophyta</taxon>
        <taxon>Magnoliopsida</taxon>
        <taxon>eudicotyledons</taxon>
        <taxon>Gunneridae</taxon>
        <taxon>Pentapetalae</taxon>
        <taxon>asterids</taxon>
        <taxon>lamiids</taxon>
        <taxon>Boraginales</taxon>
        <taxon>Boraginaceae</taxon>
        <taxon>Boraginoideae</taxon>
        <taxon>Lithospermeae</taxon>
        <taxon>Lithospermum</taxon>
    </lineage>
</organism>
<dbReference type="PRINTS" id="PR00111">
    <property type="entry name" value="ABHYDROLASE"/>
</dbReference>
<dbReference type="Gene3D" id="3.40.50.1820">
    <property type="entry name" value="alpha/beta hydrolase"/>
    <property type="match status" value="1"/>
</dbReference>
<dbReference type="EMBL" id="BAABME010011593">
    <property type="protein sequence ID" value="GAA0184007.1"/>
    <property type="molecule type" value="Genomic_DNA"/>
</dbReference>
<proteinExistence type="predicted"/>
<feature type="domain" description="Serine aminopeptidase S33" evidence="1">
    <location>
        <begin position="34"/>
        <end position="272"/>
    </location>
</feature>
<dbReference type="AlphaFoldDB" id="A0AAV3RUL5"/>
<dbReference type="InterPro" id="IPR051044">
    <property type="entry name" value="MAG_DAG_Lipase"/>
</dbReference>
<protein>
    <submittedName>
        <fullName evidence="2">Phospholipase</fullName>
    </submittedName>
</protein>
<accession>A0AAV3RUL5</accession>
<keyword evidence="3" id="KW-1185">Reference proteome</keyword>
<name>A0AAV3RUL5_LITER</name>
<evidence type="ECO:0000313" key="2">
    <source>
        <dbReference type="EMBL" id="GAA0184007.1"/>
    </source>
</evidence>
<reference evidence="2 3" key="1">
    <citation type="submission" date="2024-01" db="EMBL/GenBank/DDBJ databases">
        <title>The complete chloroplast genome sequence of Lithospermum erythrorhizon: insights into the phylogenetic relationship among Boraginaceae species and the maternal lineages of purple gromwells.</title>
        <authorList>
            <person name="Okada T."/>
            <person name="Watanabe K."/>
        </authorList>
    </citation>
    <scope>NUCLEOTIDE SEQUENCE [LARGE SCALE GENOMIC DNA]</scope>
</reference>
<dbReference type="GO" id="GO:0016787">
    <property type="term" value="F:hydrolase activity"/>
    <property type="evidence" value="ECO:0007669"/>
    <property type="project" value="UniProtKB-ARBA"/>
</dbReference>
<dbReference type="SUPFAM" id="SSF53474">
    <property type="entry name" value="alpha/beta-Hydrolases"/>
    <property type="match status" value="1"/>
</dbReference>
<dbReference type="InterPro" id="IPR000073">
    <property type="entry name" value="AB_hydrolase_1"/>
</dbReference>
<dbReference type="FunFam" id="3.40.50.1820:FF:000036">
    <property type="entry name" value="Alpha/beta-Hydrolases superfamily protein"/>
    <property type="match status" value="1"/>
</dbReference>
<evidence type="ECO:0000313" key="3">
    <source>
        <dbReference type="Proteomes" id="UP001454036"/>
    </source>
</evidence>
<gene>
    <name evidence="2" type="ORF">LIER_31321</name>
</gene>
<evidence type="ECO:0000259" key="1">
    <source>
        <dbReference type="Pfam" id="PF12146"/>
    </source>
</evidence>
<comment type="caution">
    <text evidence="2">The sequence shown here is derived from an EMBL/GenBank/DDBJ whole genome shotgun (WGS) entry which is preliminary data.</text>
</comment>
<sequence>MDTKTNNVKYEEEFIRNSRTMRLFTCRWLPGHCEPKALIFLCHGYAMECSVSLKGTGTRLAKAGFAVYGIDYEGHGKSSGLQGYVRSFDDLVTDCSEHFTKISEMKENKNKLRILMGESMGGAVVLLLHRKKPTFWDGGILVAPMVKIADDLKPHPVAISILTKLTSVIPTWKIVPIPDVVDAAFRRPEIREEIRNNEYCYKGRPRLQTGHQMLTISLDLEKRLNEVKLPFIVIHGEQDTVTDPSCSKLLYDSAASTDKTIKLYPGMWHDLLYGELIENIDIVFSDIIRWLQVKVAACRQFKDGEGPKGAP</sequence>
<dbReference type="Pfam" id="PF12146">
    <property type="entry name" value="Hydrolase_4"/>
    <property type="match status" value="1"/>
</dbReference>
<dbReference type="PANTHER" id="PTHR11614">
    <property type="entry name" value="PHOSPHOLIPASE-RELATED"/>
    <property type="match status" value="1"/>
</dbReference>